<feature type="transmembrane region" description="Helical" evidence="9">
    <location>
        <begin position="92"/>
        <end position="110"/>
    </location>
</feature>
<dbReference type="InterPro" id="IPR020846">
    <property type="entry name" value="MFS_dom"/>
</dbReference>
<feature type="transmembrane region" description="Helical" evidence="9">
    <location>
        <begin position="150"/>
        <end position="173"/>
    </location>
</feature>
<evidence type="ECO:0000259" key="10">
    <source>
        <dbReference type="PROSITE" id="PS50850"/>
    </source>
</evidence>
<dbReference type="SUPFAM" id="SSF103473">
    <property type="entry name" value="MFS general substrate transporter"/>
    <property type="match status" value="1"/>
</dbReference>
<dbReference type="CDD" id="cd17319">
    <property type="entry name" value="MFS_ExuT_GudP_like"/>
    <property type="match status" value="1"/>
</dbReference>
<evidence type="ECO:0000313" key="12">
    <source>
        <dbReference type="Proteomes" id="UP000578030"/>
    </source>
</evidence>
<dbReference type="GO" id="GO:0005886">
    <property type="term" value="C:plasma membrane"/>
    <property type="evidence" value="ECO:0007669"/>
    <property type="project" value="TreeGrafter"/>
</dbReference>
<feature type="transmembrane region" description="Helical" evidence="9">
    <location>
        <begin position="254"/>
        <end position="275"/>
    </location>
</feature>
<feature type="transmembrane region" description="Helical" evidence="9">
    <location>
        <begin position="320"/>
        <end position="339"/>
    </location>
</feature>
<dbReference type="PROSITE" id="PS50850">
    <property type="entry name" value="MFS"/>
    <property type="match status" value="1"/>
</dbReference>
<evidence type="ECO:0000256" key="1">
    <source>
        <dbReference type="ARBA" id="ARBA00004141"/>
    </source>
</evidence>
<feature type="transmembrane region" description="Helical" evidence="9">
    <location>
        <begin position="22"/>
        <end position="40"/>
    </location>
</feature>
<evidence type="ECO:0000256" key="7">
    <source>
        <dbReference type="ARBA" id="ARBA00058119"/>
    </source>
</evidence>
<dbReference type="Pfam" id="PF07690">
    <property type="entry name" value="MFS_1"/>
    <property type="match status" value="1"/>
</dbReference>
<feature type="transmembrane region" description="Helical" evidence="9">
    <location>
        <begin position="290"/>
        <end position="308"/>
    </location>
</feature>
<evidence type="ECO:0000256" key="5">
    <source>
        <dbReference type="ARBA" id="ARBA00023136"/>
    </source>
</evidence>
<comment type="function">
    <text evidence="7">Component of the tartrate utilization system and may allow entry of tartrate and tartrate dehydrogenase.</text>
</comment>
<comment type="similarity">
    <text evidence="6">Belongs to the major facilitator superfamily. Phthalate permease family.</text>
</comment>
<keyword evidence="2" id="KW-0813">Transport</keyword>
<dbReference type="FunFam" id="1.20.1250.20:FF:000018">
    <property type="entry name" value="MFS transporter permease"/>
    <property type="match status" value="1"/>
</dbReference>
<evidence type="ECO:0000256" key="3">
    <source>
        <dbReference type="ARBA" id="ARBA00022692"/>
    </source>
</evidence>
<dbReference type="Proteomes" id="UP000578030">
    <property type="component" value="Unassembled WGS sequence"/>
</dbReference>
<evidence type="ECO:0000256" key="4">
    <source>
        <dbReference type="ARBA" id="ARBA00022989"/>
    </source>
</evidence>
<accession>A0A7W4K6X8</accession>
<evidence type="ECO:0000256" key="6">
    <source>
        <dbReference type="ARBA" id="ARBA00038514"/>
    </source>
</evidence>
<dbReference type="FunFam" id="1.20.1250.20:FF:000126">
    <property type="entry name" value="MFS transporter permease"/>
    <property type="match status" value="1"/>
</dbReference>
<dbReference type="AlphaFoldDB" id="A0A7W4K6X8"/>
<dbReference type="GO" id="GO:0022857">
    <property type="term" value="F:transmembrane transporter activity"/>
    <property type="evidence" value="ECO:0007669"/>
    <property type="project" value="InterPro"/>
</dbReference>
<proteinExistence type="inferred from homology"/>
<dbReference type="PANTHER" id="PTHR43791">
    <property type="entry name" value="PERMEASE-RELATED"/>
    <property type="match status" value="1"/>
</dbReference>
<evidence type="ECO:0000256" key="8">
    <source>
        <dbReference type="ARBA" id="ARBA00074139"/>
    </source>
</evidence>
<dbReference type="EMBL" id="JABEQM010000005">
    <property type="protein sequence ID" value="MBB2201507.1"/>
    <property type="molecule type" value="Genomic_DNA"/>
</dbReference>
<feature type="transmembrane region" description="Helical" evidence="9">
    <location>
        <begin position="116"/>
        <end position="138"/>
    </location>
</feature>
<evidence type="ECO:0000256" key="9">
    <source>
        <dbReference type="SAM" id="Phobius"/>
    </source>
</evidence>
<sequence>MHSSAVISPPVDDRLDTVFRKVTIGLVPYIFVCYLFNYLDRVNVGFAKLEMLDSLHMSETAYGLGAGIFFLGYIACGVPSNLMLQKVGARRWLALIMIVWGLLSASLMFVRNPATFYALRLATGAAESGFFPGLVLYLTSWFPARRHGRVLTLFMSAIPLSGVFGGPFSGWILTHFAAGQGGYAAWQWLFLLQGLPTVLLGIGMLLLLSDTIGGASWLTPDERALLQDALDQDRLNRPAQLSDTFGGVLRNPAIWLLGLLYFCTQASVYAINFWLPTIIKASGYRDPGTIGWLSAIPYLTAAIFMILMGRSADRRRERRWHMAVPLLMAAAGLAVAARFPANAPVALAGLTVATAGALAGLPLFWPLCGGYLGPAAAAGGLALINSTGQMAGFVSPYLVGWIKDATHSTDDALYVLAAVALLGVALVLRMPATRVNR</sequence>
<dbReference type="RefSeq" id="WP_182957176.1">
    <property type="nucleotide sequence ID" value="NZ_JABEQM010000005.1"/>
</dbReference>
<dbReference type="PANTHER" id="PTHR43791:SF36">
    <property type="entry name" value="TRANSPORTER, PUTATIVE (AFU_ORTHOLOGUE AFUA_6G08340)-RELATED"/>
    <property type="match status" value="1"/>
</dbReference>
<keyword evidence="4 9" id="KW-1133">Transmembrane helix</keyword>
<feature type="transmembrane region" description="Helical" evidence="9">
    <location>
        <begin position="345"/>
        <end position="364"/>
    </location>
</feature>
<feature type="transmembrane region" description="Helical" evidence="9">
    <location>
        <begin position="371"/>
        <end position="392"/>
    </location>
</feature>
<dbReference type="InterPro" id="IPR036259">
    <property type="entry name" value="MFS_trans_sf"/>
</dbReference>
<gene>
    <name evidence="11" type="ORF">HLH28_07925</name>
</gene>
<reference evidence="11 12" key="1">
    <citation type="submission" date="2020-04" db="EMBL/GenBank/DDBJ databases">
        <title>Description of novel Gluconacetobacter.</title>
        <authorList>
            <person name="Sombolestani A."/>
        </authorList>
    </citation>
    <scope>NUCLEOTIDE SEQUENCE [LARGE SCALE GENOMIC DNA]</scope>
    <source>
        <strain evidence="11 12">LMG 27802</strain>
    </source>
</reference>
<organism evidence="11 12">
    <name type="scientific">Gluconacetobacter tumulisoli</name>
    <dbReference type="NCBI Taxonomy" id="1286189"/>
    <lineage>
        <taxon>Bacteria</taxon>
        <taxon>Pseudomonadati</taxon>
        <taxon>Pseudomonadota</taxon>
        <taxon>Alphaproteobacteria</taxon>
        <taxon>Acetobacterales</taxon>
        <taxon>Acetobacteraceae</taxon>
        <taxon>Gluconacetobacter</taxon>
    </lineage>
</organism>
<keyword evidence="3 9" id="KW-0812">Transmembrane</keyword>
<keyword evidence="5 9" id="KW-0472">Membrane</keyword>
<protein>
    <recommendedName>
        <fullName evidence="8">Putative tartrate transporter</fullName>
    </recommendedName>
</protein>
<keyword evidence="12" id="KW-1185">Reference proteome</keyword>
<feature type="transmembrane region" description="Helical" evidence="9">
    <location>
        <begin position="60"/>
        <end position="80"/>
    </location>
</feature>
<name>A0A7W4K6X8_9PROT</name>
<dbReference type="InterPro" id="IPR011701">
    <property type="entry name" value="MFS"/>
</dbReference>
<evidence type="ECO:0000256" key="2">
    <source>
        <dbReference type="ARBA" id="ARBA00022448"/>
    </source>
</evidence>
<feature type="transmembrane region" description="Helical" evidence="9">
    <location>
        <begin position="412"/>
        <end position="432"/>
    </location>
</feature>
<dbReference type="Gene3D" id="1.20.1250.20">
    <property type="entry name" value="MFS general substrate transporter like domains"/>
    <property type="match status" value="2"/>
</dbReference>
<comment type="caution">
    <text evidence="11">The sequence shown here is derived from an EMBL/GenBank/DDBJ whole genome shotgun (WGS) entry which is preliminary data.</text>
</comment>
<feature type="domain" description="Major facilitator superfamily (MFS) profile" evidence="10">
    <location>
        <begin position="26"/>
        <end position="435"/>
    </location>
</feature>
<evidence type="ECO:0000313" key="11">
    <source>
        <dbReference type="EMBL" id="MBB2201507.1"/>
    </source>
</evidence>
<comment type="subcellular location">
    <subcellularLocation>
        <location evidence="1">Membrane</location>
        <topology evidence="1">Multi-pass membrane protein</topology>
    </subcellularLocation>
</comment>
<feature type="transmembrane region" description="Helical" evidence="9">
    <location>
        <begin position="185"/>
        <end position="208"/>
    </location>
</feature>